<evidence type="ECO:0000256" key="5">
    <source>
        <dbReference type="ARBA" id="ARBA00023242"/>
    </source>
</evidence>
<dbReference type="Pfam" id="PF07778">
    <property type="entry name" value="CENP-I"/>
    <property type="match status" value="1"/>
</dbReference>
<evidence type="ECO:0000313" key="9">
    <source>
        <dbReference type="Proteomes" id="UP000054560"/>
    </source>
</evidence>
<keyword evidence="9" id="KW-1185">Reference proteome</keyword>
<evidence type="ECO:0000256" key="7">
    <source>
        <dbReference type="SAM" id="MobiDB-lite"/>
    </source>
</evidence>
<organism evidence="8 9">
    <name type="scientific">Sphaeroforma arctica JP610</name>
    <dbReference type="NCBI Taxonomy" id="667725"/>
    <lineage>
        <taxon>Eukaryota</taxon>
        <taxon>Ichthyosporea</taxon>
        <taxon>Ichthyophonida</taxon>
        <taxon>Sphaeroforma</taxon>
    </lineage>
</organism>
<dbReference type="GO" id="GO:0000939">
    <property type="term" value="C:inner kinetochore"/>
    <property type="evidence" value="ECO:0007669"/>
    <property type="project" value="TreeGrafter"/>
</dbReference>
<dbReference type="Proteomes" id="UP000054560">
    <property type="component" value="Unassembled WGS sequence"/>
</dbReference>
<evidence type="ECO:0000313" key="8">
    <source>
        <dbReference type="EMBL" id="KNC84207.1"/>
    </source>
</evidence>
<feature type="compositionally biased region" description="Low complexity" evidence="7">
    <location>
        <begin position="745"/>
        <end position="754"/>
    </location>
</feature>
<keyword evidence="6" id="KW-0137">Centromere</keyword>
<proteinExistence type="inferred from homology"/>
<feature type="compositionally biased region" description="Basic residues" evidence="7">
    <location>
        <begin position="313"/>
        <end position="322"/>
    </location>
</feature>
<feature type="compositionally biased region" description="Polar residues" evidence="7">
    <location>
        <begin position="372"/>
        <end position="386"/>
    </location>
</feature>
<feature type="compositionally biased region" description="Polar residues" evidence="7">
    <location>
        <begin position="689"/>
        <end position="727"/>
    </location>
</feature>
<dbReference type="GeneID" id="25904072"/>
<protein>
    <submittedName>
        <fullName evidence="8">Uncharacterized protein</fullName>
    </submittedName>
</protein>
<feature type="region of interest" description="Disordered" evidence="7">
    <location>
        <begin position="971"/>
        <end position="998"/>
    </location>
</feature>
<feature type="region of interest" description="Disordered" evidence="7">
    <location>
        <begin position="295"/>
        <end position="438"/>
    </location>
</feature>
<feature type="compositionally biased region" description="Polar residues" evidence="7">
    <location>
        <begin position="908"/>
        <end position="928"/>
    </location>
</feature>
<evidence type="ECO:0000256" key="3">
    <source>
        <dbReference type="ARBA" id="ARBA00005470"/>
    </source>
</evidence>
<keyword evidence="5" id="KW-0539">Nucleus</keyword>
<dbReference type="PANTHER" id="PTHR48208">
    <property type="entry name" value="CENTROMERE PROTEIN I"/>
    <property type="match status" value="1"/>
</dbReference>
<dbReference type="AlphaFoldDB" id="A0A0L0G589"/>
<evidence type="ECO:0000256" key="4">
    <source>
        <dbReference type="ARBA" id="ARBA00022454"/>
    </source>
</evidence>
<evidence type="ECO:0000256" key="2">
    <source>
        <dbReference type="ARBA" id="ARBA00004584"/>
    </source>
</evidence>
<accession>A0A0L0G589</accession>
<dbReference type="GO" id="GO:0000070">
    <property type="term" value="P:mitotic sister chromatid segregation"/>
    <property type="evidence" value="ECO:0007669"/>
    <property type="project" value="TreeGrafter"/>
</dbReference>
<dbReference type="InterPro" id="IPR012485">
    <property type="entry name" value="CENP-I"/>
</dbReference>
<reference evidence="8 9" key="1">
    <citation type="submission" date="2011-02" db="EMBL/GenBank/DDBJ databases">
        <title>The Genome Sequence of Sphaeroforma arctica JP610.</title>
        <authorList>
            <consortium name="The Broad Institute Genome Sequencing Platform"/>
            <person name="Russ C."/>
            <person name="Cuomo C."/>
            <person name="Young S.K."/>
            <person name="Zeng Q."/>
            <person name="Gargeya S."/>
            <person name="Alvarado L."/>
            <person name="Berlin A."/>
            <person name="Chapman S.B."/>
            <person name="Chen Z."/>
            <person name="Freedman E."/>
            <person name="Gellesch M."/>
            <person name="Goldberg J."/>
            <person name="Griggs A."/>
            <person name="Gujja S."/>
            <person name="Heilman E."/>
            <person name="Heiman D."/>
            <person name="Howarth C."/>
            <person name="Mehta T."/>
            <person name="Neiman D."/>
            <person name="Pearson M."/>
            <person name="Roberts A."/>
            <person name="Saif S."/>
            <person name="Shea T."/>
            <person name="Shenoy N."/>
            <person name="Sisk P."/>
            <person name="Stolte C."/>
            <person name="Sykes S."/>
            <person name="White J."/>
            <person name="Yandava C."/>
            <person name="Burger G."/>
            <person name="Gray M.W."/>
            <person name="Holland P.W.H."/>
            <person name="King N."/>
            <person name="Lang F.B.F."/>
            <person name="Roger A.J."/>
            <person name="Ruiz-Trillo I."/>
            <person name="Haas B."/>
            <person name="Nusbaum C."/>
            <person name="Birren B."/>
        </authorList>
    </citation>
    <scope>NUCLEOTIDE SEQUENCE [LARGE SCALE GENOMIC DNA]</scope>
    <source>
        <strain evidence="8 9">JP610</strain>
    </source>
</reference>
<feature type="region of interest" description="Disordered" evidence="7">
    <location>
        <begin position="900"/>
        <end position="928"/>
    </location>
</feature>
<keyword evidence="4" id="KW-0158">Chromosome</keyword>
<dbReference type="RefSeq" id="XP_014158109.1">
    <property type="nucleotide sequence ID" value="XM_014302634.1"/>
</dbReference>
<dbReference type="GO" id="GO:0005634">
    <property type="term" value="C:nucleus"/>
    <property type="evidence" value="ECO:0007669"/>
    <property type="project" value="UniProtKB-SubCell"/>
</dbReference>
<dbReference type="EMBL" id="KQ241780">
    <property type="protein sequence ID" value="KNC84207.1"/>
    <property type="molecule type" value="Genomic_DNA"/>
</dbReference>
<gene>
    <name evidence="8" type="ORF">SARC_03568</name>
</gene>
<evidence type="ECO:0000256" key="6">
    <source>
        <dbReference type="ARBA" id="ARBA00023328"/>
    </source>
</evidence>
<sequence length="1203" mass="133389">MIKCTPKGYKGYNITPVPRKRTRSCITSPRNQHSATIGTQRCEETWTGADFLRALVKIERGKAISTAGVDAKHIDTFLINQLALPCQHATIGWNSVALVLRSLRAPNVKMAYKRVLVKWLVIHYHHIHIQGDLQQQRADRQAYLYQALLLALKDTYLCGDVCRLLCLLTRAEHVKPRRAAQLQSMRSAEAYKLVAYEIGCLLAVYKSYYPRRISAPDTPTSLLHLYQGVLDRTSPVSWLSCGPSFPPAHVAHTATCEYLQETQNANGMIAADNTMACGGNCVHTQKYEHTIAGTKKRTQAGEGTHAHTSLYRLAHKRKRKRGGAPSSQSDSESPPVPLRNTPGRSGKTHGRECARDRVRTHTPDVQAEHTLHTATYAQKDGSANTHTRAHSRAHARDMAGAQGHTRTHRPERRDSRSRNGTTAQDSVHTPPRPQRDVLRPALSPLQHGTQARGGISVAMEHVPIHTGMILRRGAVDFSRILQRRLDESRIDRASSAKASYHAWLQIWHSDAQQVSFACDYMLAIFPENRSVVGLVCDVHATIWSAVCELGLGGGVGNGREYSSEIDTYAHDRQGAWRQPGAGDRREVLIREQTDVQESAKVCTDEANTIDGIRAGLARMSGGEAGVSRGLVVEAVRGQWLLPCVGGFLVDCALTYMCVAVKCTDAAHSAGGSVRSEQTNPSVEREESPYTHTQAEVDSQTRCSWGDQSIRTNTGKRMPQPDSSTHYSDASRIPNFKQETRKSQHTHSTASQTTPHTRHGVSTTTHHTPVPIALCVCGTCPTTLLDHPFTSEFFELLSMYTPVSTPPGLAARSAHGHNEARTSVHKLARNGTQTEWVGGCGCMVDGGLMSIVNMLQSWSDLLVAMPTRDPSDSVRQRRLQHALFDTGHSLLCRALARRRAHSGAHARTSTRQYPHSPAQDQRVTLTRGNTGVKGPVSMFDIVDRLREATRRSGQHITPEGEDGVEALATSVTERPRDGPASPHQADQGDDTGRDIQNISDNCEEPNVAVLMTYLSNLLFSWDVHMDTHSLEYTCYAYYRLHMAVIDPYRHGSGIHGNSDHGKANQHVDDDLPVYYAHLPFHAYMRAVRDSCQAVALQHFVSVCLAIDGNAKFAQASYVEDVRTVINGRRFTMGDSEELWIRYYMVQGYTYDYATLLTQRRPWRSLTSVVGEFRKKHPRPGDPSEYISWLNTVGLPAIGELFGRT</sequence>
<dbReference type="PANTHER" id="PTHR48208:SF2">
    <property type="entry name" value="CENTROMERE PROTEIN I"/>
    <property type="match status" value="1"/>
</dbReference>
<comment type="similarity">
    <text evidence="3">Belongs to the CENP-I/CTF3 family.</text>
</comment>
<feature type="compositionally biased region" description="Polar residues" evidence="7">
    <location>
        <begin position="418"/>
        <end position="427"/>
    </location>
</feature>
<name>A0A0L0G589_9EUKA</name>
<evidence type="ECO:0000256" key="1">
    <source>
        <dbReference type="ARBA" id="ARBA00004123"/>
    </source>
</evidence>
<feature type="region of interest" description="Disordered" evidence="7">
    <location>
        <begin position="668"/>
        <end position="764"/>
    </location>
</feature>
<comment type="subcellular location">
    <subcellularLocation>
        <location evidence="2">Chromosome</location>
        <location evidence="2">Centromere</location>
    </subcellularLocation>
    <subcellularLocation>
        <location evidence="1">Nucleus</location>
    </subcellularLocation>
</comment>
<dbReference type="GO" id="GO:0034080">
    <property type="term" value="P:CENP-A containing chromatin assembly"/>
    <property type="evidence" value="ECO:0007669"/>
    <property type="project" value="TreeGrafter"/>
</dbReference>
<feature type="compositionally biased region" description="Basic and acidic residues" evidence="7">
    <location>
        <begin position="349"/>
        <end position="371"/>
    </location>
</feature>